<dbReference type="GO" id="GO:0016787">
    <property type="term" value="F:hydrolase activity"/>
    <property type="evidence" value="ECO:0007669"/>
    <property type="project" value="UniProtKB-KW"/>
</dbReference>
<name>A0ABU3L3M4_9FLAO</name>
<sequence length="438" mass="48972">MKNILYVIIYITALFTRPLAAQDGSDIESTSVAIEQMLDQTDDASIVQFVETYIIKVEDPQTFIEKIENIRKELRGIRDDIGLDLDEAGAILTFGSEDVEKRLRIEYSNESNKITDLFILPPEQKLKFEINDLNAAIQFMKDQDMAGLLYLKSNGKVVIEEPFGMSNENLGVANTTETIFAIGSRPIDFTTAAILLLDQQDILSLDDSIEEHLVDVPADKKGITIKHLMSGESGLPDFFDMVGDWDADLQWISRNEAILRMMNQDLLFEPGQGNSHSHGAFGLLAAIVELTTGKTYMDYLKENFFSPAGMTRTGEYGDAKDFEIKEFAVGGGPQLVGLPNIPPNWGPTSWLVKGSGGMYSTLDDLLKFYSLVRSGKVFDDAHVKYFKEPSADVDGSMRGFELFSVYNSPQSELYLFLNSPGDNDVRRKIFRALEELID</sequence>
<keyword evidence="3" id="KW-1185">Reference proteome</keyword>
<dbReference type="EMBL" id="JAVTTP010000001">
    <property type="protein sequence ID" value="MDT7827697.1"/>
    <property type="molecule type" value="Genomic_DNA"/>
</dbReference>
<organism evidence="2 3">
    <name type="scientific">Pricia mediterranea</name>
    <dbReference type="NCBI Taxonomy" id="3076079"/>
    <lineage>
        <taxon>Bacteria</taxon>
        <taxon>Pseudomonadati</taxon>
        <taxon>Bacteroidota</taxon>
        <taxon>Flavobacteriia</taxon>
        <taxon>Flavobacteriales</taxon>
        <taxon>Flavobacteriaceae</taxon>
        <taxon>Pricia</taxon>
    </lineage>
</organism>
<dbReference type="PANTHER" id="PTHR46825">
    <property type="entry name" value="D-ALANYL-D-ALANINE-CARBOXYPEPTIDASE/ENDOPEPTIDASE AMPH"/>
    <property type="match status" value="1"/>
</dbReference>
<dbReference type="InterPro" id="IPR001466">
    <property type="entry name" value="Beta-lactam-related"/>
</dbReference>
<comment type="caution">
    <text evidence="2">The sequence shown here is derived from an EMBL/GenBank/DDBJ whole genome shotgun (WGS) entry which is preliminary data.</text>
</comment>
<protein>
    <submittedName>
        <fullName evidence="2">Serine hydrolase domain-containing protein</fullName>
        <ecNumber evidence="2">3.1.1.103</ecNumber>
    </submittedName>
</protein>
<dbReference type="Pfam" id="PF00144">
    <property type="entry name" value="Beta-lactamase"/>
    <property type="match status" value="1"/>
</dbReference>
<dbReference type="InterPro" id="IPR050491">
    <property type="entry name" value="AmpC-like"/>
</dbReference>
<dbReference type="EC" id="3.1.1.103" evidence="2"/>
<evidence type="ECO:0000313" key="3">
    <source>
        <dbReference type="Proteomes" id="UP001250656"/>
    </source>
</evidence>
<dbReference type="SUPFAM" id="SSF56601">
    <property type="entry name" value="beta-lactamase/transpeptidase-like"/>
    <property type="match status" value="1"/>
</dbReference>
<keyword evidence="2" id="KW-0378">Hydrolase</keyword>
<accession>A0ABU3L3M4</accession>
<dbReference type="Proteomes" id="UP001250656">
    <property type="component" value="Unassembled WGS sequence"/>
</dbReference>
<dbReference type="RefSeq" id="WP_314012720.1">
    <property type="nucleotide sequence ID" value="NZ_JAVTTP010000001.1"/>
</dbReference>
<evidence type="ECO:0000259" key="1">
    <source>
        <dbReference type="Pfam" id="PF00144"/>
    </source>
</evidence>
<evidence type="ECO:0000313" key="2">
    <source>
        <dbReference type="EMBL" id="MDT7827697.1"/>
    </source>
</evidence>
<dbReference type="Gene3D" id="3.40.710.10">
    <property type="entry name" value="DD-peptidase/beta-lactamase superfamily"/>
    <property type="match status" value="1"/>
</dbReference>
<reference evidence="2 3" key="1">
    <citation type="submission" date="2023-09" db="EMBL/GenBank/DDBJ databases">
        <title>Novel taxa isolated from Blanes Bay.</title>
        <authorList>
            <person name="Rey-Velasco X."/>
            <person name="Lucena T."/>
        </authorList>
    </citation>
    <scope>NUCLEOTIDE SEQUENCE [LARGE SCALE GENOMIC DNA]</scope>
    <source>
        <strain evidence="2 3">S334</strain>
    </source>
</reference>
<dbReference type="InterPro" id="IPR012338">
    <property type="entry name" value="Beta-lactam/transpept-like"/>
</dbReference>
<proteinExistence type="predicted"/>
<feature type="domain" description="Beta-lactamase-related" evidence="1">
    <location>
        <begin position="138"/>
        <end position="384"/>
    </location>
</feature>
<dbReference type="PANTHER" id="PTHR46825:SF9">
    <property type="entry name" value="BETA-LACTAMASE-RELATED DOMAIN-CONTAINING PROTEIN"/>
    <property type="match status" value="1"/>
</dbReference>
<gene>
    <name evidence="2" type="ORF">RQM65_03330</name>
</gene>